<organism evidence="2 3">
    <name type="scientific">Candidatus Allofournierella pullicola</name>
    <dbReference type="NCBI Taxonomy" id="2838596"/>
    <lineage>
        <taxon>Bacteria</taxon>
        <taxon>Bacillati</taxon>
        <taxon>Bacillota</taxon>
        <taxon>Clostridia</taxon>
        <taxon>Eubacteriales</taxon>
        <taxon>Oscillospiraceae</taxon>
        <taxon>Allofournierella</taxon>
    </lineage>
</organism>
<dbReference type="GO" id="GO:0004853">
    <property type="term" value="F:uroporphyrinogen decarboxylase activity"/>
    <property type="evidence" value="ECO:0007669"/>
    <property type="project" value="InterPro"/>
</dbReference>
<evidence type="ECO:0000259" key="1">
    <source>
        <dbReference type="Pfam" id="PF01208"/>
    </source>
</evidence>
<proteinExistence type="predicted"/>
<name>A0A9D1V2L4_9FIRM</name>
<dbReference type="PANTHER" id="PTHR47099:SF1">
    <property type="entry name" value="METHYLCOBAMIDE:COM METHYLTRANSFERASE MTBA"/>
    <property type="match status" value="1"/>
</dbReference>
<dbReference type="SUPFAM" id="SSF51726">
    <property type="entry name" value="UROD/MetE-like"/>
    <property type="match status" value="1"/>
</dbReference>
<dbReference type="InterPro" id="IPR052024">
    <property type="entry name" value="Methanogen_methyltrans"/>
</dbReference>
<dbReference type="Pfam" id="PF01208">
    <property type="entry name" value="URO-D"/>
    <property type="match status" value="1"/>
</dbReference>
<comment type="caution">
    <text evidence="2">The sequence shown here is derived from an EMBL/GenBank/DDBJ whole genome shotgun (WGS) entry which is preliminary data.</text>
</comment>
<dbReference type="InterPro" id="IPR038071">
    <property type="entry name" value="UROD/MetE-like_sf"/>
</dbReference>
<gene>
    <name evidence="2" type="ORF">H9865_02385</name>
</gene>
<dbReference type="InterPro" id="IPR000257">
    <property type="entry name" value="Uroporphyrinogen_deCOase"/>
</dbReference>
<evidence type="ECO:0000313" key="2">
    <source>
        <dbReference type="EMBL" id="HIX04950.1"/>
    </source>
</evidence>
<accession>A0A9D1V2L4</accession>
<feature type="domain" description="Uroporphyrinogen decarboxylase (URO-D)" evidence="1">
    <location>
        <begin position="155"/>
        <end position="352"/>
    </location>
</feature>
<dbReference type="AlphaFoldDB" id="A0A9D1V2L4"/>
<evidence type="ECO:0000313" key="3">
    <source>
        <dbReference type="Proteomes" id="UP000824193"/>
    </source>
</evidence>
<dbReference type="Gene3D" id="3.20.20.210">
    <property type="match status" value="1"/>
</dbReference>
<dbReference type="GO" id="GO:0006779">
    <property type="term" value="P:porphyrin-containing compound biosynthetic process"/>
    <property type="evidence" value="ECO:0007669"/>
    <property type="project" value="InterPro"/>
</dbReference>
<dbReference type="PANTHER" id="PTHR47099">
    <property type="entry name" value="METHYLCOBAMIDE:COM METHYLTRANSFERASE MTBA"/>
    <property type="match status" value="1"/>
</dbReference>
<dbReference type="EMBL" id="DXFW01000006">
    <property type="protein sequence ID" value="HIX04950.1"/>
    <property type="molecule type" value="Genomic_DNA"/>
</dbReference>
<protein>
    <submittedName>
        <fullName evidence="2">Uroporphyrinogen decarboxylase family protein</fullName>
    </submittedName>
</protein>
<reference evidence="2" key="1">
    <citation type="journal article" date="2021" name="PeerJ">
        <title>Extensive microbial diversity within the chicken gut microbiome revealed by metagenomics and culture.</title>
        <authorList>
            <person name="Gilroy R."/>
            <person name="Ravi A."/>
            <person name="Getino M."/>
            <person name="Pursley I."/>
            <person name="Horton D.L."/>
            <person name="Alikhan N.F."/>
            <person name="Baker D."/>
            <person name="Gharbi K."/>
            <person name="Hall N."/>
            <person name="Watson M."/>
            <person name="Adriaenssens E.M."/>
            <person name="Foster-Nyarko E."/>
            <person name="Jarju S."/>
            <person name="Secka A."/>
            <person name="Antonio M."/>
            <person name="Oren A."/>
            <person name="Chaudhuri R.R."/>
            <person name="La Ragione R."/>
            <person name="Hildebrand F."/>
            <person name="Pallen M.J."/>
        </authorList>
    </citation>
    <scope>NUCLEOTIDE SEQUENCE</scope>
    <source>
        <strain evidence="2">2239</strain>
    </source>
</reference>
<sequence length="356" mass="41237">MTQRENLLALLRRQPYEFVPAEFMLCPSLIEDYRREENQPEPPYEDYFQLPWRRVGDLVPDDTDLTRFEKHHEGRLNERVTIDEWGVGHESTPTSMHMTKMLFPLGDAEDVQDILDYPLPTYSLKNNGDLKERVQALHQRGIASVGNMQCTIWETSWYIRGMENLMMDMMCDEEMAAAILDRVAAMSTQRALLYANAGCDILFLGDDIGMQRSIMMSRELYTQWIQPRLKKLIAEVKAVRPDIIVFYHSCGFIEPLIDDLIDAGIDVLNPIQSECMDFGEIYTKYHDRLVFHGTIGTQTVMPFGTPEEVRAEVWKNLDIAKEGGLFVAPTHLLEPEVPWQNIRAYVQACRDYPLHR</sequence>
<dbReference type="Proteomes" id="UP000824193">
    <property type="component" value="Unassembled WGS sequence"/>
</dbReference>
<reference evidence="2" key="2">
    <citation type="submission" date="2021-04" db="EMBL/GenBank/DDBJ databases">
        <authorList>
            <person name="Gilroy R."/>
        </authorList>
    </citation>
    <scope>NUCLEOTIDE SEQUENCE</scope>
    <source>
        <strain evidence="2">2239</strain>
    </source>
</reference>